<dbReference type="SUPFAM" id="SSF52091">
    <property type="entry name" value="SpoIIaa-like"/>
    <property type="match status" value="1"/>
</dbReference>
<evidence type="ECO:0000313" key="4">
    <source>
        <dbReference type="EMBL" id="NMH94281.1"/>
    </source>
</evidence>
<dbReference type="Gene3D" id="3.30.750.24">
    <property type="entry name" value="STAS domain"/>
    <property type="match status" value="1"/>
</dbReference>
<dbReference type="AlphaFoldDB" id="A0A848DPG5"/>
<proteinExistence type="inferred from homology"/>
<comment type="caution">
    <text evidence="4">The sequence shown here is derived from an EMBL/GenBank/DDBJ whole genome shotgun (WGS) entry which is preliminary data.</text>
</comment>
<dbReference type="CDD" id="cd07043">
    <property type="entry name" value="STAS_anti-anti-sigma_factors"/>
    <property type="match status" value="1"/>
</dbReference>
<evidence type="ECO:0000256" key="1">
    <source>
        <dbReference type="ARBA" id="ARBA00009013"/>
    </source>
</evidence>
<protein>
    <recommendedName>
        <fullName evidence="2">Anti-sigma factor antagonist</fullName>
    </recommendedName>
</protein>
<gene>
    <name evidence="4" type="ORF">HF519_22410</name>
</gene>
<name>A0A848DPG5_9PSEU</name>
<dbReference type="InterPro" id="IPR036513">
    <property type="entry name" value="STAS_dom_sf"/>
</dbReference>
<evidence type="ECO:0000313" key="5">
    <source>
        <dbReference type="Proteomes" id="UP000586918"/>
    </source>
</evidence>
<reference evidence="4 5" key="1">
    <citation type="submission" date="2020-04" db="EMBL/GenBank/DDBJ databases">
        <authorList>
            <person name="Klaysubun C."/>
            <person name="Duangmal K."/>
            <person name="Lipun K."/>
        </authorList>
    </citation>
    <scope>NUCLEOTIDE SEQUENCE [LARGE SCALE GENOMIC DNA]</scope>
    <source>
        <strain evidence="4 5">DSM 45300</strain>
    </source>
</reference>
<dbReference type="PANTHER" id="PTHR33495">
    <property type="entry name" value="ANTI-SIGMA FACTOR ANTAGONIST TM_1081-RELATED-RELATED"/>
    <property type="match status" value="1"/>
</dbReference>
<keyword evidence="5" id="KW-1185">Reference proteome</keyword>
<evidence type="ECO:0000256" key="2">
    <source>
        <dbReference type="RuleBase" id="RU003749"/>
    </source>
</evidence>
<evidence type="ECO:0000259" key="3">
    <source>
        <dbReference type="PROSITE" id="PS50801"/>
    </source>
</evidence>
<dbReference type="EMBL" id="JAAXKZ010000103">
    <property type="protein sequence ID" value="NMH94281.1"/>
    <property type="molecule type" value="Genomic_DNA"/>
</dbReference>
<sequence>MLAVGGEVDTLTAPQLADDLTQLLDDDAAGTAVVDLTHVSFLASSGLAVLIRAAHRATDQGRPLHLVATARAVTRPLEVTGSDQLFEMHTTVDDVLGEPGRPSN</sequence>
<dbReference type="NCBIfam" id="TIGR00377">
    <property type="entry name" value="ant_ant_sig"/>
    <property type="match status" value="1"/>
</dbReference>
<comment type="similarity">
    <text evidence="1 2">Belongs to the anti-sigma-factor antagonist family.</text>
</comment>
<dbReference type="InterPro" id="IPR003658">
    <property type="entry name" value="Anti-sigma_ant"/>
</dbReference>
<dbReference type="InterPro" id="IPR002645">
    <property type="entry name" value="STAS_dom"/>
</dbReference>
<dbReference type="Proteomes" id="UP000586918">
    <property type="component" value="Unassembled WGS sequence"/>
</dbReference>
<organism evidence="4 5">
    <name type="scientific">Pseudonocardia bannensis</name>
    <dbReference type="NCBI Taxonomy" id="630973"/>
    <lineage>
        <taxon>Bacteria</taxon>
        <taxon>Bacillati</taxon>
        <taxon>Actinomycetota</taxon>
        <taxon>Actinomycetes</taxon>
        <taxon>Pseudonocardiales</taxon>
        <taxon>Pseudonocardiaceae</taxon>
        <taxon>Pseudonocardia</taxon>
    </lineage>
</organism>
<feature type="domain" description="STAS" evidence="3">
    <location>
        <begin position="1"/>
        <end position="99"/>
    </location>
</feature>
<dbReference type="PROSITE" id="PS50801">
    <property type="entry name" value="STAS"/>
    <property type="match status" value="1"/>
</dbReference>
<dbReference type="GO" id="GO:0043856">
    <property type="term" value="F:anti-sigma factor antagonist activity"/>
    <property type="evidence" value="ECO:0007669"/>
    <property type="project" value="InterPro"/>
</dbReference>
<accession>A0A848DPG5</accession>
<dbReference type="PANTHER" id="PTHR33495:SF2">
    <property type="entry name" value="ANTI-SIGMA FACTOR ANTAGONIST TM_1081-RELATED"/>
    <property type="match status" value="1"/>
</dbReference>
<dbReference type="Pfam" id="PF01740">
    <property type="entry name" value="STAS"/>
    <property type="match status" value="1"/>
</dbReference>